<dbReference type="AlphaFoldDB" id="A0AAN7YUI1"/>
<keyword evidence="2" id="KW-0472">Membrane</keyword>
<protein>
    <recommendedName>
        <fullName evidence="6">Mid2 domain-containing protein</fullName>
    </recommendedName>
</protein>
<keyword evidence="3" id="KW-0732">Signal</keyword>
<dbReference type="Proteomes" id="UP001305414">
    <property type="component" value="Unassembled WGS sequence"/>
</dbReference>
<evidence type="ECO:0000256" key="2">
    <source>
        <dbReference type="SAM" id="Phobius"/>
    </source>
</evidence>
<proteinExistence type="predicted"/>
<keyword evidence="5" id="KW-1185">Reference proteome</keyword>
<feature type="compositionally biased region" description="Pro residues" evidence="1">
    <location>
        <begin position="506"/>
        <end position="515"/>
    </location>
</feature>
<organism evidence="4 5">
    <name type="scientific">Xylaria bambusicola</name>
    <dbReference type="NCBI Taxonomy" id="326684"/>
    <lineage>
        <taxon>Eukaryota</taxon>
        <taxon>Fungi</taxon>
        <taxon>Dikarya</taxon>
        <taxon>Ascomycota</taxon>
        <taxon>Pezizomycotina</taxon>
        <taxon>Sordariomycetes</taxon>
        <taxon>Xylariomycetidae</taxon>
        <taxon>Xylariales</taxon>
        <taxon>Xylariaceae</taxon>
        <taxon>Xylaria</taxon>
    </lineage>
</organism>
<comment type="caution">
    <text evidence="4">The sequence shown here is derived from an EMBL/GenBank/DDBJ whole genome shotgun (WGS) entry which is preliminary data.</text>
</comment>
<feature type="signal peptide" evidence="3">
    <location>
        <begin position="1"/>
        <end position="22"/>
    </location>
</feature>
<evidence type="ECO:0008006" key="6">
    <source>
        <dbReference type="Google" id="ProtNLM"/>
    </source>
</evidence>
<evidence type="ECO:0000256" key="3">
    <source>
        <dbReference type="SAM" id="SignalP"/>
    </source>
</evidence>
<dbReference type="EMBL" id="JAWHQM010000002">
    <property type="protein sequence ID" value="KAK5625145.1"/>
    <property type="molecule type" value="Genomic_DNA"/>
</dbReference>
<feature type="region of interest" description="Disordered" evidence="1">
    <location>
        <begin position="500"/>
        <end position="542"/>
    </location>
</feature>
<accession>A0AAN7YUI1</accession>
<name>A0AAN7YUI1_9PEZI</name>
<gene>
    <name evidence="4" type="ORF">RRF57_000861</name>
</gene>
<keyword evidence="2" id="KW-0812">Transmembrane</keyword>
<feature type="transmembrane region" description="Helical" evidence="2">
    <location>
        <begin position="547"/>
        <end position="571"/>
    </location>
</feature>
<evidence type="ECO:0000313" key="5">
    <source>
        <dbReference type="Proteomes" id="UP001305414"/>
    </source>
</evidence>
<feature type="compositionally biased region" description="Low complexity" evidence="1">
    <location>
        <begin position="516"/>
        <end position="526"/>
    </location>
</feature>
<keyword evidence="2" id="KW-1133">Transmembrane helix</keyword>
<evidence type="ECO:0000256" key="1">
    <source>
        <dbReference type="SAM" id="MobiDB-lite"/>
    </source>
</evidence>
<evidence type="ECO:0000313" key="4">
    <source>
        <dbReference type="EMBL" id="KAK5625145.1"/>
    </source>
</evidence>
<feature type="chain" id="PRO_5043005662" description="Mid2 domain-containing protein" evidence="3">
    <location>
        <begin position="23"/>
        <end position="618"/>
    </location>
</feature>
<sequence length="618" mass="65580">MKIRSVYSLILSLVLVSVSSTAKEILPLYVRSTPSPPVTSRTLSRALYENKLQARAKSPKNTTTIAKSWNGATLFSLDGGLASKGSTSISAGIEVTCTTCYVKGNITAELGFDRDFNFTQAITNFTRDVADEIGNVTDVAISYLHNETVGFLKNLTDDLDFSDINFAPLDVDFNVDLPDIPECRLRFQFDDLELYMLMDTVLSADTTYTLNLYSTNSPIGLSVDNETFVGVVVSIDLILGVDADINISSGVHMKIDDGMALDLSLFSQNITSVTFNGGSFAFLPVTVQTANGVLTARLRIGAHAGVSLDTKELSPFIPVSTGTEVLVYADLAEFTTNITAMPDGDDVECQLRVQQVYQLALGAAAGATIAIGPETWGPAPSTKIPIFYTTLADDCVKSATQTTNITITTTSTPTVAARADDDMTTTTLSDKITFTGVLCISTGLTECPVSLQSTTKVTSTRTLVVEVPSGSDATFPATTQDVVSEIIPFAENIKTVAATTGSPVSYTPPPPPPTTSPSSSSSATTTAGQGGEDRQSEKSSSVNKRPLIIGLSVGLGVPFLAAITVGIYFIMRRRKYAAVPSAEVSQVVSPQQNASDTSLREKKTVTTVVTTVRGPGRK</sequence>
<reference evidence="4 5" key="1">
    <citation type="submission" date="2023-10" db="EMBL/GenBank/DDBJ databases">
        <title>Draft genome sequence of Xylaria bambusicola isolate GMP-LS, the root and basal stem rot pathogen of sugarcane in Indonesia.</title>
        <authorList>
            <person name="Selvaraj P."/>
            <person name="Muralishankar V."/>
            <person name="Muruganantham S."/>
            <person name="Sp S."/>
            <person name="Haryani S."/>
            <person name="Lau K.J.X."/>
            <person name="Naqvi N.I."/>
        </authorList>
    </citation>
    <scope>NUCLEOTIDE SEQUENCE [LARGE SCALE GENOMIC DNA]</scope>
    <source>
        <strain evidence="4">GMP-LS</strain>
    </source>
</reference>